<comment type="cofactor">
    <cofactor evidence="1">
        <name>Zn(2+)</name>
        <dbReference type="ChEBI" id="CHEBI:29105"/>
    </cofactor>
</comment>
<dbReference type="FunCoup" id="A0A6P7P1R3">
    <property type="interactions" value="701"/>
</dbReference>
<comment type="catalytic activity">
    <reaction evidence="11">
        <text>cytidine + H2O + H(+) = uridine + NH4(+)</text>
        <dbReference type="Rhea" id="RHEA:16069"/>
        <dbReference type="ChEBI" id="CHEBI:15377"/>
        <dbReference type="ChEBI" id="CHEBI:15378"/>
        <dbReference type="ChEBI" id="CHEBI:16704"/>
        <dbReference type="ChEBI" id="CHEBI:17562"/>
        <dbReference type="ChEBI" id="CHEBI:28938"/>
        <dbReference type="EC" id="3.5.4.5"/>
    </reaction>
</comment>
<sequence>MEGRETSNRADQGQSGPETDTDDNDCRVQGHRPRLSKVNLFTLLSLWMELFPREKSEDDEQNQIRGMGLVVVRDSKVLGLHCSGAELHAGQAAIIQHGTRLADCELYFSRRPCATCLKMIINAGVSQISFWPGDPEVSMLRSTSTTHPNSRSHSPPSGITEEAMLDTIATEKLKSNSRTHICVGMQPMAPGLAQFVDQTSKQCDFMERVAEDEPGIITDELFNRERTRHLAEFSRQFLVTKSQQHRTILTQMHLENFCVEPYFSNLRHNMKKLVEVLAAVAAGIPQQNHGFYREQCSTSEPSPVKSSVHLHDQGLSQEVACHCIIQARLLSYRTEDAKVGVGAVIWARGPSAGCDGTNGLHLVGCGYNAYPKGSQYAEYPQMDNKQEDRQRRKYRYIVHAEQNALTFRARDIKPEEPTLLFVTKCPCDECIPLIRGAGVSHIYTTDQDRDKDKGDISYLRFGSLKDTSKFIWQRSPSPQIPNGHARKHSRLTEQESQSNKKLCVHRSTDN</sequence>
<dbReference type="InterPro" id="IPR016193">
    <property type="entry name" value="Cytidine_deaminase-like"/>
</dbReference>
<feature type="region of interest" description="Disordered" evidence="12">
    <location>
        <begin position="1"/>
        <end position="29"/>
    </location>
</feature>
<dbReference type="CTD" id="81602"/>
<evidence type="ECO:0000256" key="7">
    <source>
        <dbReference type="ARBA" id="ARBA00022833"/>
    </source>
</evidence>
<evidence type="ECO:0000256" key="3">
    <source>
        <dbReference type="ARBA" id="ARBA00012783"/>
    </source>
</evidence>
<dbReference type="PROSITE" id="PS00903">
    <property type="entry name" value="CYT_DCMP_DEAMINASES_1"/>
    <property type="match status" value="1"/>
</dbReference>
<comment type="similarity">
    <text evidence="2">Belongs to the cytidine and deoxycytidylate deaminase family.</text>
</comment>
<dbReference type="AlphaFoldDB" id="A0A6P7P1R3"/>
<keyword evidence="6" id="KW-0378">Hydrolase</keyword>
<dbReference type="PANTHER" id="PTHR11086">
    <property type="entry name" value="DEOXYCYTIDYLATE DEAMINASE-RELATED"/>
    <property type="match status" value="1"/>
</dbReference>
<keyword evidence="7" id="KW-0862">Zinc</keyword>
<evidence type="ECO:0000256" key="8">
    <source>
        <dbReference type="ARBA" id="ARBA00040574"/>
    </source>
</evidence>
<feature type="compositionally biased region" description="Polar residues" evidence="12">
    <location>
        <begin position="140"/>
        <end position="157"/>
    </location>
</feature>
<dbReference type="OrthoDB" id="6710946at2759"/>
<feature type="domain" description="CMP/dCMP-type deaminase" evidence="13">
    <location>
        <begin position="42"/>
        <end position="147"/>
    </location>
</feature>
<gene>
    <name evidence="15" type="primary">cdadc1</name>
</gene>
<feature type="domain" description="CMP/dCMP-type deaminase" evidence="13">
    <location>
        <begin position="318"/>
        <end position="466"/>
    </location>
</feature>
<dbReference type="GeneID" id="114866106"/>
<evidence type="ECO:0000256" key="1">
    <source>
        <dbReference type="ARBA" id="ARBA00001947"/>
    </source>
</evidence>
<evidence type="ECO:0000313" key="15">
    <source>
        <dbReference type="RefSeq" id="XP_029023609.1"/>
    </source>
</evidence>
<evidence type="ECO:0000256" key="11">
    <source>
        <dbReference type="ARBA" id="ARBA00049558"/>
    </source>
</evidence>
<evidence type="ECO:0000256" key="5">
    <source>
        <dbReference type="ARBA" id="ARBA00022737"/>
    </source>
</evidence>
<dbReference type="Gene3D" id="3.40.140.10">
    <property type="entry name" value="Cytidine Deaminase, domain 2"/>
    <property type="match status" value="2"/>
</dbReference>
<keyword evidence="5" id="KW-0677">Repeat</keyword>
<dbReference type="GO" id="GO:0005737">
    <property type="term" value="C:cytoplasm"/>
    <property type="evidence" value="ECO:0007669"/>
    <property type="project" value="TreeGrafter"/>
</dbReference>
<proteinExistence type="inferred from homology"/>
<evidence type="ECO:0000256" key="6">
    <source>
        <dbReference type="ARBA" id="ARBA00022801"/>
    </source>
</evidence>
<evidence type="ECO:0000256" key="4">
    <source>
        <dbReference type="ARBA" id="ARBA00022723"/>
    </source>
</evidence>
<dbReference type="GO" id="GO:0008270">
    <property type="term" value="F:zinc ion binding"/>
    <property type="evidence" value="ECO:0007669"/>
    <property type="project" value="InterPro"/>
</dbReference>
<dbReference type="InterPro" id="IPR002125">
    <property type="entry name" value="CMP_dCMP_dom"/>
</dbReference>
<evidence type="ECO:0000313" key="14">
    <source>
        <dbReference type="Proteomes" id="UP000515150"/>
    </source>
</evidence>
<dbReference type="InParanoid" id="A0A6P7P1R3"/>
<feature type="region of interest" description="Disordered" evidence="12">
    <location>
        <begin position="472"/>
        <end position="510"/>
    </location>
</feature>
<feature type="region of interest" description="Disordered" evidence="12">
    <location>
        <begin position="139"/>
        <end position="159"/>
    </location>
</feature>
<evidence type="ECO:0000259" key="13">
    <source>
        <dbReference type="PROSITE" id="PS51747"/>
    </source>
</evidence>
<feature type="compositionally biased region" description="Polar residues" evidence="12">
    <location>
        <begin position="9"/>
        <end position="18"/>
    </location>
</feature>
<dbReference type="RefSeq" id="XP_029023609.1">
    <property type="nucleotide sequence ID" value="XM_029167776.3"/>
</dbReference>
<dbReference type="InterPro" id="IPR016192">
    <property type="entry name" value="APOBEC/CMP_deaminase_Zn-bd"/>
</dbReference>
<accession>A0A6P7P1R3</accession>
<dbReference type="PROSITE" id="PS51747">
    <property type="entry name" value="CYT_DCMP_DEAMINASES_2"/>
    <property type="match status" value="2"/>
</dbReference>
<dbReference type="SUPFAM" id="SSF53927">
    <property type="entry name" value="Cytidine deaminase-like"/>
    <property type="match status" value="2"/>
</dbReference>
<evidence type="ECO:0000256" key="2">
    <source>
        <dbReference type="ARBA" id="ARBA00006576"/>
    </source>
</evidence>
<keyword evidence="14" id="KW-1185">Reference proteome</keyword>
<comment type="catalytic activity">
    <reaction evidence="10">
        <text>2'-deoxycytidine + H2O + H(+) = 2'-deoxyuridine + NH4(+)</text>
        <dbReference type="Rhea" id="RHEA:13433"/>
        <dbReference type="ChEBI" id="CHEBI:15377"/>
        <dbReference type="ChEBI" id="CHEBI:15378"/>
        <dbReference type="ChEBI" id="CHEBI:15698"/>
        <dbReference type="ChEBI" id="CHEBI:16450"/>
        <dbReference type="ChEBI" id="CHEBI:28938"/>
        <dbReference type="EC" id="3.5.4.5"/>
    </reaction>
</comment>
<name>A0A6P7P1R3_BETSP</name>
<dbReference type="GO" id="GO:0004132">
    <property type="term" value="F:dCMP deaminase activity"/>
    <property type="evidence" value="ECO:0007669"/>
    <property type="project" value="TreeGrafter"/>
</dbReference>
<dbReference type="PANTHER" id="PTHR11086:SF14">
    <property type="entry name" value="CYTIDINE AND DCMP DEAMINASE DOMAIN-CONTAINING PROTEIN 1"/>
    <property type="match status" value="1"/>
</dbReference>
<keyword evidence="4" id="KW-0479">Metal-binding</keyword>
<dbReference type="Proteomes" id="UP000515150">
    <property type="component" value="Chromosome 2"/>
</dbReference>
<dbReference type="FunFam" id="3.40.140.10:FF:000030">
    <property type="entry name" value="Cytidine and dCMP deaminase domain-containing protein 1"/>
    <property type="match status" value="1"/>
</dbReference>
<dbReference type="KEGG" id="bspl:114866106"/>
<dbReference type="EC" id="3.5.4.5" evidence="3"/>
<protein>
    <recommendedName>
        <fullName evidence="8">Cytidine and dCMP deaminase domain-containing protein 1</fullName>
        <ecNumber evidence="3">3.5.4.5</ecNumber>
    </recommendedName>
    <alternativeName>
        <fullName evidence="9">Cytidine deaminase</fullName>
    </alternativeName>
</protein>
<evidence type="ECO:0000256" key="10">
    <source>
        <dbReference type="ARBA" id="ARBA00049252"/>
    </source>
</evidence>
<dbReference type="Pfam" id="PF00383">
    <property type="entry name" value="dCMP_cyt_deam_1"/>
    <property type="match status" value="2"/>
</dbReference>
<reference evidence="15" key="1">
    <citation type="submission" date="2025-08" db="UniProtKB">
        <authorList>
            <consortium name="RefSeq"/>
        </authorList>
    </citation>
    <scope>IDENTIFICATION</scope>
</reference>
<dbReference type="InterPro" id="IPR015517">
    <property type="entry name" value="dCMP_deaminase-rel"/>
</dbReference>
<evidence type="ECO:0000256" key="12">
    <source>
        <dbReference type="SAM" id="MobiDB-lite"/>
    </source>
</evidence>
<evidence type="ECO:0000256" key="9">
    <source>
        <dbReference type="ARBA" id="ARBA00041919"/>
    </source>
</evidence>
<organism evidence="14 15">
    <name type="scientific">Betta splendens</name>
    <name type="common">Siamese fighting fish</name>
    <dbReference type="NCBI Taxonomy" id="158456"/>
    <lineage>
        <taxon>Eukaryota</taxon>
        <taxon>Metazoa</taxon>
        <taxon>Chordata</taxon>
        <taxon>Craniata</taxon>
        <taxon>Vertebrata</taxon>
        <taxon>Euteleostomi</taxon>
        <taxon>Actinopterygii</taxon>
        <taxon>Neopterygii</taxon>
        <taxon>Teleostei</taxon>
        <taxon>Neoteleostei</taxon>
        <taxon>Acanthomorphata</taxon>
        <taxon>Anabantaria</taxon>
        <taxon>Anabantiformes</taxon>
        <taxon>Anabantoidei</taxon>
        <taxon>Osphronemidae</taxon>
        <taxon>Betta</taxon>
    </lineage>
</organism>